<dbReference type="Proteomes" id="UP001165190">
    <property type="component" value="Unassembled WGS sequence"/>
</dbReference>
<dbReference type="EMBL" id="BSYR01000021">
    <property type="protein sequence ID" value="GMI86721.1"/>
    <property type="molecule type" value="Genomic_DNA"/>
</dbReference>
<evidence type="ECO:0000313" key="3">
    <source>
        <dbReference type="EMBL" id="GMI86721.1"/>
    </source>
</evidence>
<proteinExistence type="predicted"/>
<dbReference type="OrthoDB" id="1741137at2759"/>
<keyword evidence="1" id="KW-0175">Coiled coil</keyword>
<dbReference type="AlphaFoldDB" id="A0A9W7M403"/>
<reference evidence="3" key="1">
    <citation type="submission" date="2023-05" db="EMBL/GenBank/DDBJ databases">
        <title>Genome and transcriptome analyses reveal genes involved in the formation of fine ridges on petal epidermal cells in Hibiscus trionum.</title>
        <authorList>
            <person name="Koshimizu S."/>
            <person name="Masuda S."/>
            <person name="Ishii T."/>
            <person name="Shirasu K."/>
            <person name="Hoshino A."/>
            <person name="Arita M."/>
        </authorList>
    </citation>
    <scope>NUCLEOTIDE SEQUENCE</scope>
    <source>
        <strain evidence="3">Hamamatsu line</strain>
    </source>
</reference>
<protein>
    <recommendedName>
        <fullName evidence="2">Retrotransposon gag domain-containing protein</fullName>
    </recommendedName>
</protein>
<evidence type="ECO:0000313" key="4">
    <source>
        <dbReference type="Proteomes" id="UP001165190"/>
    </source>
</evidence>
<accession>A0A9W7M403</accession>
<name>A0A9W7M403_HIBTR</name>
<feature type="domain" description="Retrotransposon gag" evidence="2">
    <location>
        <begin position="136"/>
        <end position="188"/>
    </location>
</feature>
<gene>
    <name evidence="3" type="ORF">HRI_002341400</name>
</gene>
<evidence type="ECO:0000259" key="2">
    <source>
        <dbReference type="Pfam" id="PF03732"/>
    </source>
</evidence>
<comment type="caution">
    <text evidence="3">The sequence shown here is derived from an EMBL/GenBank/DDBJ whole genome shotgun (WGS) entry which is preliminary data.</text>
</comment>
<keyword evidence="4" id="KW-1185">Reference proteome</keyword>
<dbReference type="Pfam" id="PF03732">
    <property type="entry name" value="Retrotrans_gag"/>
    <property type="match status" value="1"/>
</dbReference>
<sequence length="196" mass="22292">MARNQRRESVDPARFEELEAVVSAMRAHMIPNDRIRAIEQAQRELGDGLKELESNAKKDFEELKDGLEELRCVVNLVKVAMGKSATSSGGQRAKVPEPQRFEGNRDGKELENFLFDMEQYFRAMGTSSKEDKVFGASMYLAGDAKLWWRSTFSNGVCSINTWGDLKKELMDLFFPENVEYVARNKLSATRHLCVTT</sequence>
<organism evidence="3 4">
    <name type="scientific">Hibiscus trionum</name>
    <name type="common">Flower of an hour</name>
    <dbReference type="NCBI Taxonomy" id="183268"/>
    <lineage>
        <taxon>Eukaryota</taxon>
        <taxon>Viridiplantae</taxon>
        <taxon>Streptophyta</taxon>
        <taxon>Embryophyta</taxon>
        <taxon>Tracheophyta</taxon>
        <taxon>Spermatophyta</taxon>
        <taxon>Magnoliopsida</taxon>
        <taxon>eudicotyledons</taxon>
        <taxon>Gunneridae</taxon>
        <taxon>Pentapetalae</taxon>
        <taxon>rosids</taxon>
        <taxon>malvids</taxon>
        <taxon>Malvales</taxon>
        <taxon>Malvaceae</taxon>
        <taxon>Malvoideae</taxon>
        <taxon>Hibiscus</taxon>
    </lineage>
</organism>
<evidence type="ECO:0000256" key="1">
    <source>
        <dbReference type="SAM" id="Coils"/>
    </source>
</evidence>
<feature type="coiled-coil region" evidence="1">
    <location>
        <begin position="35"/>
        <end position="69"/>
    </location>
</feature>
<dbReference type="InterPro" id="IPR005162">
    <property type="entry name" value="Retrotrans_gag_dom"/>
</dbReference>